<comment type="caution">
    <text evidence="2">The sequence shown here is derived from an EMBL/GenBank/DDBJ whole genome shotgun (WGS) entry which is preliminary data.</text>
</comment>
<name>A0AAD5RLU4_9PEZI</name>
<dbReference type="AlphaFoldDB" id="A0AAD5RLU4"/>
<protein>
    <submittedName>
        <fullName evidence="2">High-affinity glucose protein</fullName>
    </submittedName>
</protein>
<dbReference type="Proteomes" id="UP001201980">
    <property type="component" value="Unassembled WGS sequence"/>
</dbReference>
<evidence type="ECO:0000313" key="3">
    <source>
        <dbReference type="Proteomes" id="UP001201980"/>
    </source>
</evidence>
<evidence type="ECO:0000256" key="1">
    <source>
        <dbReference type="SAM" id="MobiDB-lite"/>
    </source>
</evidence>
<sequence length="198" mass="22069">MYGMKKQPTNAPGSNMAVMKEDPKGVSVLWNASVVSSRASTDHVDPLSHMFPGHWRADASNALFRHKGTRKYFGIVLLAFPFRNIRLGISHIKAILYSPPVLLSSPTSEYFIEEIPTFRLLRVQHRDALPNDPIVSRESPVPPQQKNCNAPFPRLRPPSPGTVLAHVLSRLLYLLPVPHIPQAHLSWIPSVLHTLAGI</sequence>
<accession>A0AAD5RLU4</accession>
<evidence type="ECO:0000313" key="2">
    <source>
        <dbReference type="EMBL" id="KAJ2897954.1"/>
    </source>
</evidence>
<feature type="region of interest" description="Disordered" evidence="1">
    <location>
        <begin position="132"/>
        <end position="153"/>
    </location>
</feature>
<reference evidence="2" key="1">
    <citation type="submission" date="2022-07" db="EMBL/GenBank/DDBJ databases">
        <title>Draft genome sequence of Zalerion maritima ATCC 34329, a (micro)plastics degrading marine fungus.</title>
        <authorList>
            <person name="Paco A."/>
            <person name="Goncalves M.F.M."/>
            <person name="Rocha-Santos T.A.P."/>
            <person name="Alves A."/>
        </authorList>
    </citation>
    <scope>NUCLEOTIDE SEQUENCE</scope>
    <source>
        <strain evidence="2">ATCC 34329</strain>
    </source>
</reference>
<organism evidence="2 3">
    <name type="scientific">Zalerion maritima</name>
    <dbReference type="NCBI Taxonomy" id="339359"/>
    <lineage>
        <taxon>Eukaryota</taxon>
        <taxon>Fungi</taxon>
        <taxon>Dikarya</taxon>
        <taxon>Ascomycota</taxon>
        <taxon>Pezizomycotina</taxon>
        <taxon>Sordariomycetes</taxon>
        <taxon>Lulworthiomycetidae</taxon>
        <taxon>Lulworthiales</taxon>
        <taxon>Lulworthiaceae</taxon>
        <taxon>Zalerion</taxon>
    </lineage>
</organism>
<keyword evidence="3" id="KW-1185">Reference proteome</keyword>
<dbReference type="EMBL" id="JAKWBI020000250">
    <property type="protein sequence ID" value="KAJ2897954.1"/>
    <property type="molecule type" value="Genomic_DNA"/>
</dbReference>
<gene>
    <name evidence="2" type="ORF">MKZ38_004283</name>
</gene>
<proteinExistence type="predicted"/>